<evidence type="ECO:0000313" key="11">
    <source>
        <dbReference type="Proteomes" id="UP000676601"/>
    </source>
</evidence>
<gene>
    <name evidence="10" type="primary">yvaC_1</name>
    <name evidence="10" type="ORF">J21TS7_45830</name>
</gene>
<organism evidence="10 11">
    <name type="scientific">Paenibacillus cineris</name>
    <dbReference type="NCBI Taxonomy" id="237530"/>
    <lineage>
        <taxon>Bacteria</taxon>
        <taxon>Bacillati</taxon>
        <taxon>Bacillota</taxon>
        <taxon>Bacilli</taxon>
        <taxon>Bacillales</taxon>
        <taxon>Paenibacillaceae</taxon>
        <taxon>Paenibacillus</taxon>
    </lineage>
</organism>
<evidence type="ECO:0000256" key="8">
    <source>
        <dbReference type="SAM" id="Phobius"/>
    </source>
</evidence>
<feature type="domain" description="Integral membrane bound transporter" evidence="9">
    <location>
        <begin position="370"/>
        <end position="496"/>
    </location>
</feature>
<dbReference type="InterPro" id="IPR049453">
    <property type="entry name" value="Memb_transporter_dom"/>
</dbReference>
<dbReference type="Pfam" id="PF13515">
    <property type="entry name" value="FUSC_2"/>
    <property type="match status" value="1"/>
</dbReference>
<feature type="transmembrane region" description="Helical" evidence="8">
    <location>
        <begin position="356"/>
        <end position="378"/>
    </location>
</feature>
<evidence type="ECO:0000256" key="1">
    <source>
        <dbReference type="ARBA" id="ARBA00004651"/>
    </source>
</evidence>
<dbReference type="EMBL" id="BORU01000002">
    <property type="protein sequence ID" value="GIO56265.1"/>
    <property type="molecule type" value="Genomic_DNA"/>
</dbReference>
<name>A0ABQ4LJ34_9BACL</name>
<evidence type="ECO:0000256" key="4">
    <source>
        <dbReference type="ARBA" id="ARBA00022989"/>
    </source>
</evidence>
<accession>A0ABQ4LJ34</accession>
<keyword evidence="2" id="KW-1003">Cell membrane</keyword>
<feature type="transmembrane region" description="Helical" evidence="8">
    <location>
        <begin position="433"/>
        <end position="459"/>
    </location>
</feature>
<evidence type="ECO:0000256" key="5">
    <source>
        <dbReference type="ARBA" id="ARBA00023136"/>
    </source>
</evidence>
<evidence type="ECO:0000256" key="3">
    <source>
        <dbReference type="ARBA" id="ARBA00022692"/>
    </source>
</evidence>
<feature type="transmembrane region" description="Helical" evidence="8">
    <location>
        <begin position="165"/>
        <end position="188"/>
    </location>
</feature>
<dbReference type="Proteomes" id="UP000676601">
    <property type="component" value="Unassembled WGS sequence"/>
</dbReference>
<feature type="transmembrane region" description="Helical" evidence="8">
    <location>
        <begin position="66"/>
        <end position="83"/>
    </location>
</feature>
<protein>
    <submittedName>
        <fullName evidence="10">Membrane protein YvaC</fullName>
    </submittedName>
</protein>
<feature type="region of interest" description="Disordered" evidence="7">
    <location>
        <begin position="621"/>
        <end position="641"/>
    </location>
</feature>
<evidence type="ECO:0000256" key="2">
    <source>
        <dbReference type="ARBA" id="ARBA00022475"/>
    </source>
</evidence>
<keyword evidence="5 8" id="KW-0472">Membrane</keyword>
<feature type="transmembrane region" description="Helical" evidence="8">
    <location>
        <begin position="384"/>
        <end position="403"/>
    </location>
</feature>
<feature type="transmembrane region" description="Helical" evidence="8">
    <location>
        <begin position="42"/>
        <end position="60"/>
    </location>
</feature>
<evidence type="ECO:0000256" key="7">
    <source>
        <dbReference type="SAM" id="MobiDB-lite"/>
    </source>
</evidence>
<feature type="transmembrane region" description="Helical" evidence="8">
    <location>
        <begin position="95"/>
        <end position="112"/>
    </location>
</feature>
<evidence type="ECO:0000256" key="6">
    <source>
        <dbReference type="ARBA" id="ARBA00043993"/>
    </source>
</evidence>
<keyword evidence="4 8" id="KW-1133">Transmembrane helix</keyword>
<comment type="similarity">
    <text evidence="6">Belongs to the YccS/YhfK family.</text>
</comment>
<dbReference type="PANTHER" id="PTHR30509:SF9">
    <property type="entry name" value="MULTIDRUG RESISTANCE PROTEIN MDTO"/>
    <property type="match status" value="1"/>
</dbReference>
<reference evidence="10 11" key="1">
    <citation type="submission" date="2021-03" db="EMBL/GenBank/DDBJ databases">
        <title>Antimicrobial resistance genes in bacteria isolated from Japanese honey, and their potential for conferring macrolide and lincosamide resistance in the American foulbrood pathogen Paenibacillus larvae.</title>
        <authorList>
            <person name="Okamoto M."/>
            <person name="Kumagai M."/>
            <person name="Kanamori H."/>
            <person name="Takamatsu D."/>
        </authorList>
    </citation>
    <scope>NUCLEOTIDE SEQUENCE [LARGE SCALE GENOMIC DNA]</scope>
    <source>
        <strain evidence="10 11">J21TS7</strain>
    </source>
</reference>
<dbReference type="PANTHER" id="PTHR30509">
    <property type="entry name" value="P-HYDROXYBENZOIC ACID EFFLUX PUMP SUBUNIT-RELATED"/>
    <property type="match status" value="1"/>
</dbReference>
<sequence>MWGCSFGMIRCGRGIQVGVTKKHHRFLSQTIKQAFEMKKVALPWNRALCAGLCIGLPSLIGFWLGQFSYGMLAGTGGFSYLYVASEPYGFRAKKILFAALGLTFSVAAGTLLAPYPLLAAFVLGCIGAATSYLFGVLKFKGPGALFFVLSFTLATGMPPDPSQAFLRGGLVFLGGMLAWCFAMAGWLLRPHGPEVGAVRQLYLDLGSLLDGAGTREYSRARHQTLLSMYSAETTLATGGFDRRSDATPRRLSRMYSLAHHIYLITDKIPLAVGEKLPPGLSAAVRRAGEACGQPDVWVQTPLPDGPDPRIRDLRDLVGQLDAIFSDAEPEVEQDRRKLTRTPVRSILEGNLDKDSIVFLQAIRFGVILMVAAAAAYAFQLNRSYWVPLSCASVMLGATVIATFHRAIQRSLGTILGILIASAILWTHPEGFVVSIAIMLFTFFTELLIVRNYALAMLFITPNALLMAETNTRIHNFGYFAGARLTDVLVGSVIGLIGVLLVGSRSASSRIPYLLGRTIRSQAQFLALLFIRQPASATARLSLILQQRSMRRHLSNLRTVYQTALGEIPRSEEELEKLLPVIWSLDQFGYVLNSYALSALRPVLPDPELGAVLLHLEKMAQSAEQRRETEEEPEGTDGLELPLVPDIRQELADLRHALNGR</sequence>
<keyword evidence="11" id="KW-1185">Reference proteome</keyword>
<evidence type="ECO:0000259" key="9">
    <source>
        <dbReference type="Pfam" id="PF13515"/>
    </source>
</evidence>
<comment type="subcellular location">
    <subcellularLocation>
        <location evidence="1">Cell membrane</location>
        <topology evidence="1">Multi-pass membrane protein</topology>
    </subcellularLocation>
</comment>
<comment type="caution">
    <text evidence="10">The sequence shown here is derived from an EMBL/GenBank/DDBJ whole genome shotgun (WGS) entry which is preliminary data.</text>
</comment>
<evidence type="ECO:0000313" key="10">
    <source>
        <dbReference type="EMBL" id="GIO56265.1"/>
    </source>
</evidence>
<proteinExistence type="inferred from homology"/>
<feature type="transmembrane region" description="Helical" evidence="8">
    <location>
        <begin position="480"/>
        <end position="502"/>
    </location>
</feature>
<keyword evidence="3 8" id="KW-0812">Transmembrane</keyword>